<evidence type="ECO:0000313" key="2">
    <source>
        <dbReference type="Proteomes" id="UP000078397"/>
    </source>
</evidence>
<comment type="caution">
    <text evidence="1">The sequence shown here is derived from an EMBL/GenBank/DDBJ whole genome shotgun (WGS) entry which is preliminary data.</text>
</comment>
<dbReference type="GeneID" id="28855878"/>
<protein>
    <submittedName>
        <fullName evidence="1">Transcription factor Zn, C2H2</fullName>
    </submittedName>
</protein>
<keyword evidence="2" id="KW-1185">Reference proteome</keyword>
<dbReference type="Proteomes" id="UP000078397">
    <property type="component" value="Unassembled WGS sequence"/>
</dbReference>
<dbReference type="PANTHER" id="PTHR38846">
    <property type="entry name" value="C3H1-TYPE DOMAIN-CONTAINING PROTEIN"/>
    <property type="match status" value="1"/>
</dbReference>
<reference evidence="1 2" key="1">
    <citation type="journal article" date="2016" name="PLoS Pathog.">
        <title>Biosynthesis of antibiotic leucinostatins in bio-control fungus Purpureocillium lilacinum and their inhibition on phytophthora revealed by genome mining.</title>
        <authorList>
            <person name="Wang G."/>
            <person name="Liu Z."/>
            <person name="Lin R."/>
            <person name="Li E."/>
            <person name="Mao Z."/>
            <person name="Ling J."/>
            <person name="Yang Y."/>
            <person name="Yin W.B."/>
            <person name="Xie B."/>
        </authorList>
    </citation>
    <scope>NUCLEOTIDE SEQUENCE [LARGE SCALE GENOMIC DNA]</scope>
    <source>
        <strain evidence="1">170</strain>
    </source>
</reference>
<evidence type="ECO:0000313" key="1">
    <source>
        <dbReference type="EMBL" id="OAQ60686.1"/>
    </source>
</evidence>
<sequence length="169" mass="19183">MPKTTAPGGSLIMASDHISDFFAQYPGFPYDPNNEVWSEYHRLVRHVGWKPEGKKEKAANNAFRAALGRQFSYQYGTSDNKLENLQRLCQKLGVDPIPASVAACKKVIGKFHVNIIDFIDCERTGNPVHVFKTVRQLAAYTQREGKIFSKKQAKNNALLRFLLRSIFNH</sequence>
<dbReference type="PANTHER" id="PTHR38846:SF1">
    <property type="entry name" value="C3H1-TYPE DOMAIN-CONTAINING PROTEIN"/>
    <property type="match status" value="1"/>
</dbReference>
<gene>
    <name evidence="1" type="ORF">VFPPC_14114</name>
</gene>
<name>A0A179F5I0_METCM</name>
<dbReference type="AlphaFoldDB" id="A0A179F5I0"/>
<proteinExistence type="predicted"/>
<dbReference type="EMBL" id="LSBJ02000008">
    <property type="protein sequence ID" value="OAQ60686.1"/>
    <property type="molecule type" value="Genomic_DNA"/>
</dbReference>
<dbReference type="OrthoDB" id="6105938at2759"/>
<dbReference type="RefSeq" id="XP_018138564.1">
    <property type="nucleotide sequence ID" value="XM_018291884.1"/>
</dbReference>
<accession>A0A179F5I0</accession>
<dbReference type="KEGG" id="pchm:VFPPC_14114"/>
<organism evidence="1 2">
    <name type="scientific">Pochonia chlamydosporia 170</name>
    <dbReference type="NCBI Taxonomy" id="1380566"/>
    <lineage>
        <taxon>Eukaryota</taxon>
        <taxon>Fungi</taxon>
        <taxon>Dikarya</taxon>
        <taxon>Ascomycota</taxon>
        <taxon>Pezizomycotina</taxon>
        <taxon>Sordariomycetes</taxon>
        <taxon>Hypocreomycetidae</taxon>
        <taxon>Hypocreales</taxon>
        <taxon>Clavicipitaceae</taxon>
        <taxon>Pochonia</taxon>
    </lineage>
</organism>